<evidence type="ECO:0000313" key="2">
    <source>
        <dbReference type="EMBL" id="KAF9884037.1"/>
    </source>
</evidence>
<protein>
    <submittedName>
        <fullName evidence="2">Uncharacterized protein</fullName>
    </submittedName>
</protein>
<proteinExistence type="predicted"/>
<comment type="caution">
    <text evidence="2">The sequence shown here is derived from an EMBL/GenBank/DDBJ whole genome shotgun (WGS) entry which is preliminary data.</text>
</comment>
<accession>A0AAD4GP22</accession>
<feature type="compositionally biased region" description="Basic and acidic residues" evidence="1">
    <location>
        <begin position="106"/>
        <end position="124"/>
    </location>
</feature>
<evidence type="ECO:0000313" key="3">
    <source>
        <dbReference type="Proteomes" id="UP001194746"/>
    </source>
</evidence>
<gene>
    <name evidence="2" type="ORF">FE257_002375</name>
</gene>
<name>A0AAD4GP22_ASPNN</name>
<evidence type="ECO:0000256" key="1">
    <source>
        <dbReference type="SAM" id="MobiDB-lite"/>
    </source>
</evidence>
<sequence length="130" mass="14958">MQYQTCRPQQALLIHTKQPLRKPQSKPFATINPSSRPADIQLRTPDTTASGSADMDQNRKPEGVSTVEYDFAKIPQPFLEPKLWENVKAVDRLRCQQPLSASTEDFESREKEELERRQRRRDAEFGGMAL</sequence>
<dbReference type="EMBL" id="VCAU01000137">
    <property type="protein sequence ID" value="KAF9884037.1"/>
    <property type="molecule type" value="Genomic_DNA"/>
</dbReference>
<keyword evidence="3" id="KW-1185">Reference proteome</keyword>
<dbReference type="Proteomes" id="UP001194746">
    <property type="component" value="Unassembled WGS sequence"/>
</dbReference>
<feature type="region of interest" description="Disordered" evidence="1">
    <location>
        <begin position="98"/>
        <end position="130"/>
    </location>
</feature>
<reference evidence="2" key="1">
    <citation type="journal article" date="2019" name="Beilstein J. Org. Chem.">
        <title>Nanangenines: drimane sesquiterpenoids as the dominant metabolite cohort of a novel Australian fungus, Aspergillus nanangensis.</title>
        <authorList>
            <person name="Lacey H.J."/>
            <person name="Gilchrist C.L.M."/>
            <person name="Crombie A."/>
            <person name="Kalaitzis J.A."/>
            <person name="Vuong D."/>
            <person name="Rutledge P.J."/>
            <person name="Turner P."/>
            <person name="Pitt J.I."/>
            <person name="Lacey E."/>
            <person name="Chooi Y.H."/>
            <person name="Piggott A.M."/>
        </authorList>
    </citation>
    <scope>NUCLEOTIDE SEQUENCE</scope>
    <source>
        <strain evidence="2">MST-FP2251</strain>
    </source>
</reference>
<organism evidence="2 3">
    <name type="scientific">Aspergillus nanangensis</name>
    <dbReference type="NCBI Taxonomy" id="2582783"/>
    <lineage>
        <taxon>Eukaryota</taxon>
        <taxon>Fungi</taxon>
        <taxon>Dikarya</taxon>
        <taxon>Ascomycota</taxon>
        <taxon>Pezizomycotina</taxon>
        <taxon>Eurotiomycetes</taxon>
        <taxon>Eurotiomycetidae</taxon>
        <taxon>Eurotiales</taxon>
        <taxon>Aspergillaceae</taxon>
        <taxon>Aspergillus</taxon>
        <taxon>Aspergillus subgen. Circumdati</taxon>
    </lineage>
</organism>
<dbReference type="AlphaFoldDB" id="A0AAD4GP22"/>
<feature type="region of interest" description="Disordered" evidence="1">
    <location>
        <begin position="18"/>
        <end position="64"/>
    </location>
</feature>
<reference evidence="2" key="2">
    <citation type="submission" date="2020-02" db="EMBL/GenBank/DDBJ databases">
        <authorList>
            <person name="Gilchrist C.L.M."/>
            <person name="Chooi Y.-H."/>
        </authorList>
    </citation>
    <scope>NUCLEOTIDE SEQUENCE</scope>
    <source>
        <strain evidence="2">MST-FP2251</strain>
    </source>
</reference>